<evidence type="ECO:0000256" key="6">
    <source>
        <dbReference type="ARBA" id="ARBA00022833"/>
    </source>
</evidence>
<keyword evidence="3" id="KW-0677">Repeat</keyword>
<feature type="compositionally biased region" description="Acidic residues" evidence="7">
    <location>
        <begin position="236"/>
        <end position="255"/>
    </location>
</feature>
<dbReference type="GO" id="GO:0016740">
    <property type="term" value="F:transferase activity"/>
    <property type="evidence" value="ECO:0007669"/>
    <property type="project" value="UniProtKB-KW"/>
</dbReference>
<sequence length="293" mass="33489">MSADPSEKEKTAPDAEPCGSVRVKLSCCGKIVSPVSLKQWLMDLLDQGKWSFACPHCASPWLWPLVRKFTLLSEEDRLLCESKIQAMNQDNFQKCPRCTQLCQRQTDDTNLCVTCTPCSEELRKMYRFCWGCQREWAGPWPREDICANKGCAVQTSLLSCPLIDSPDTDVHGCPILRACPCCNTMVFHMQDGCSNVVCPKDDCGTTFCFRCLAEDYKHVYPEYIRDEPVDVLNRDSDEDSLDEFYDDEDEDEEELCVIQGRQRPFGTGKRKRDRDNEEDRQESKKVQINTGGN</sequence>
<feature type="compositionally biased region" description="Basic and acidic residues" evidence="7">
    <location>
        <begin position="273"/>
        <end position="285"/>
    </location>
</feature>
<accession>A0A8C4S230</accession>
<evidence type="ECO:0000256" key="7">
    <source>
        <dbReference type="SAM" id="MobiDB-lite"/>
    </source>
</evidence>
<dbReference type="Gene3D" id="1.20.120.1750">
    <property type="match status" value="1"/>
</dbReference>
<evidence type="ECO:0000256" key="3">
    <source>
        <dbReference type="ARBA" id="ARBA00022737"/>
    </source>
</evidence>
<evidence type="ECO:0000259" key="8">
    <source>
        <dbReference type="PROSITE" id="PS51873"/>
    </source>
</evidence>
<keyword evidence="10" id="KW-1185">Reference proteome</keyword>
<dbReference type="OrthoDB" id="1431934at2759"/>
<dbReference type="AlphaFoldDB" id="A0A8C4S230"/>
<reference evidence="9" key="2">
    <citation type="submission" date="2025-08" db="UniProtKB">
        <authorList>
            <consortium name="Ensembl"/>
        </authorList>
    </citation>
    <scope>IDENTIFICATION</scope>
</reference>
<keyword evidence="4" id="KW-0863">Zinc-finger</keyword>
<feature type="region of interest" description="Disordered" evidence="7">
    <location>
        <begin position="231"/>
        <end position="293"/>
    </location>
</feature>
<evidence type="ECO:0000313" key="9">
    <source>
        <dbReference type="Ensembl" id="ENSECRP00000010284.1"/>
    </source>
</evidence>
<keyword evidence="6" id="KW-0862">Zinc</keyword>
<feature type="domain" description="RING-type" evidence="8">
    <location>
        <begin position="1"/>
        <end position="227"/>
    </location>
</feature>
<dbReference type="PROSITE" id="PS51873">
    <property type="entry name" value="TRIAD"/>
    <property type="match status" value="1"/>
</dbReference>
<evidence type="ECO:0000313" key="10">
    <source>
        <dbReference type="Proteomes" id="UP000694620"/>
    </source>
</evidence>
<keyword evidence="5" id="KW-0833">Ubl conjugation pathway</keyword>
<name>A0A8C4S230_ERPCA</name>
<dbReference type="InterPro" id="IPR044066">
    <property type="entry name" value="TRIAD_supradom"/>
</dbReference>
<organism evidence="9 10">
    <name type="scientific">Erpetoichthys calabaricus</name>
    <name type="common">Rope fish</name>
    <name type="synonym">Calamoichthys calabaricus</name>
    <dbReference type="NCBI Taxonomy" id="27687"/>
    <lineage>
        <taxon>Eukaryota</taxon>
        <taxon>Metazoa</taxon>
        <taxon>Chordata</taxon>
        <taxon>Craniata</taxon>
        <taxon>Vertebrata</taxon>
        <taxon>Euteleostomi</taxon>
        <taxon>Actinopterygii</taxon>
        <taxon>Polypteriformes</taxon>
        <taxon>Polypteridae</taxon>
        <taxon>Erpetoichthys</taxon>
    </lineage>
</organism>
<keyword evidence="2" id="KW-0479">Metal-binding</keyword>
<evidence type="ECO:0000256" key="1">
    <source>
        <dbReference type="ARBA" id="ARBA00022679"/>
    </source>
</evidence>
<proteinExistence type="predicted"/>
<evidence type="ECO:0000256" key="5">
    <source>
        <dbReference type="ARBA" id="ARBA00022786"/>
    </source>
</evidence>
<dbReference type="GO" id="GO:0008270">
    <property type="term" value="F:zinc ion binding"/>
    <property type="evidence" value="ECO:0007669"/>
    <property type="project" value="UniProtKB-KW"/>
</dbReference>
<evidence type="ECO:0000256" key="2">
    <source>
        <dbReference type="ARBA" id="ARBA00022723"/>
    </source>
</evidence>
<evidence type="ECO:0000256" key="4">
    <source>
        <dbReference type="ARBA" id="ARBA00022771"/>
    </source>
</evidence>
<protein>
    <submittedName>
        <fullName evidence="9">Uncharacterized LOC114648861</fullName>
    </submittedName>
</protein>
<dbReference type="SUPFAM" id="SSF57850">
    <property type="entry name" value="RING/U-box"/>
    <property type="match status" value="1"/>
</dbReference>
<reference evidence="9" key="3">
    <citation type="submission" date="2025-09" db="UniProtKB">
        <authorList>
            <consortium name="Ensembl"/>
        </authorList>
    </citation>
    <scope>IDENTIFICATION</scope>
</reference>
<dbReference type="GeneID" id="114648861"/>
<dbReference type="RefSeq" id="XP_028653977.1">
    <property type="nucleotide sequence ID" value="XM_028798144.2"/>
</dbReference>
<dbReference type="Ensembl" id="ENSECRT00000010454.1">
    <property type="protein sequence ID" value="ENSECRP00000010284.1"/>
    <property type="gene ID" value="ENSECRG00000006861.1"/>
</dbReference>
<keyword evidence="1" id="KW-0808">Transferase</keyword>
<dbReference type="GeneTree" id="ENSGT00510000050415"/>
<gene>
    <name evidence="9" type="primary">LOC114648861</name>
</gene>
<dbReference type="Proteomes" id="UP000694620">
    <property type="component" value="Chromosome 3"/>
</dbReference>
<reference evidence="9" key="1">
    <citation type="submission" date="2021-06" db="EMBL/GenBank/DDBJ databases">
        <authorList>
            <consortium name="Wellcome Sanger Institute Data Sharing"/>
        </authorList>
    </citation>
    <scope>NUCLEOTIDE SEQUENCE [LARGE SCALE GENOMIC DNA]</scope>
</reference>